<evidence type="ECO:0000313" key="2">
    <source>
        <dbReference type="Proteomes" id="UP000244527"/>
    </source>
</evidence>
<accession>A0A2S1LF93</accession>
<keyword evidence="2" id="KW-1185">Reference proteome</keyword>
<reference evidence="1 2" key="1">
    <citation type="submission" date="2017-04" db="EMBL/GenBank/DDBJ databases">
        <title>Compelte genome sequence of WV33.</title>
        <authorList>
            <person name="Lee P.C."/>
        </authorList>
    </citation>
    <scope>NUCLEOTIDE SEQUENCE [LARGE SCALE GENOMIC DNA]</scope>
    <source>
        <strain evidence="1 2">WV33</strain>
    </source>
</reference>
<organism evidence="1 2">
    <name type="scientific">Flavobacterium faecale</name>
    <dbReference type="NCBI Taxonomy" id="1355330"/>
    <lineage>
        <taxon>Bacteria</taxon>
        <taxon>Pseudomonadati</taxon>
        <taxon>Bacteroidota</taxon>
        <taxon>Flavobacteriia</taxon>
        <taxon>Flavobacteriales</taxon>
        <taxon>Flavobacteriaceae</taxon>
        <taxon>Flavobacterium</taxon>
    </lineage>
</organism>
<sequence length="218" mass="25869">MSTQKQKKLFIMKIPNDIYIPEKYIVTENHSFYKELKYIIRQDYLISKQIFEENQNKFNPIKILVAFISEKTVCLNPNLIDINNLNSYEIQRQIQIGNPNLAKIDRAFSTVSAIPEYEQLCSLAEKQFIDWWEEKICPKIILKYGKLNLANSKCQFARQLRNAFAHSKINIDKNLKCEIKPVWQYLNLKEFNGEKVFDLMSLGDLINFWIEFEETELN</sequence>
<dbReference type="KEGG" id="ffa:FFWV33_13205"/>
<name>A0A2S1LF93_9FLAO</name>
<dbReference type="EMBL" id="CP020918">
    <property type="protein sequence ID" value="AWG22413.1"/>
    <property type="molecule type" value="Genomic_DNA"/>
</dbReference>
<dbReference type="Proteomes" id="UP000244527">
    <property type="component" value="Chromosome"/>
</dbReference>
<evidence type="ECO:0000313" key="1">
    <source>
        <dbReference type="EMBL" id="AWG22413.1"/>
    </source>
</evidence>
<proteinExistence type="predicted"/>
<dbReference type="AlphaFoldDB" id="A0A2S1LF93"/>
<gene>
    <name evidence="1" type="ORF">FFWV33_13205</name>
</gene>
<protein>
    <submittedName>
        <fullName evidence="1">Uncharacterized protein</fullName>
    </submittedName>
</protein>